<proteinExistence type="predicted"/>
<dbReference type="OrthoDB" id="637345at2"/>
<reference evidence="3 4" key="1">
    <citation type="submission" date="2018-03" db="EMBL/GenBank/DDBJ databases">
        <title>Genomic Encyclopedia of Archaeal and Bacterial Type Strains, Phase II (KMG-II): from individual species to whole genera.</title>
        <authorList>
            <person name="Goeker M."/>
        </authorList>
    </citation>
    <scope>NUCLEOTIDE SEQUENCE [LARGE SCALE GENOMIC DNA]</scope>
    <source>
        <strain evidence="3 4">DSM 27267</strain>
    </source>
</reference>
<evidence type="ECO:0000313" key="4">
    <source>
        <dbReference type="Proteomes" id="UP000240621"/>
    </source>
</evidence>
<comment type="caution">
    <text evidence="3">The sequence shown here is derived from an EMBL/GenBank/DDBJ whole genome shotgun (WGS) entry which is preliminary data.</text>
</comment>
<gene>
    <name evidence="3" type="ORF">CLV93_1033</name>
    <name evidence="2" type="ORF">JCM18694_33830</name>
</gene>
<evidence type="ECO:0000313" key="3">
    <source>
        <dbReference type="EMBL" id="PSK83588.1"/>
    </source>
</evidence>
<organism evidence="3 4">
    <name type="scientific">Prolixibacter denitrificans</name>
    <dbReference type="NCBI Taxonomy" id="1541063"/>
    <lineage>
        <taxon>Bacteria</taxon>
        <taxon>Pseudomonadati</taxon>
        <taxon>Bacteroidota</taxon>
        <taxon>Bacteroidia</taxon>
        <taxon>Marinilabiliales</taxon>
        <taxon>Prolixibacteraceae</taxon>
        <taxon>Prolixibacter</taxon>
    </lineage>
</organism>
<protein>
    <submittedName>
        <fullName evidence="3">Uncharacterized membrane protein YjgN (DUF898 family)</fullName>
    </submittedName>
</protein>
<feature type="transmembrane region" description="Helical" evidence="1">
    <location>
        <begin position="219"/>
        <end position="239"/>
    </location>
</feature>
<feature type="transmembrane region" description="Helical" evidence="1">
    <location>
        <begin position="271"/>
        <end position="290"/>
    </location>
</feature>
<evidence type="ECO:0000256" key="1">
    <source>
        <dbReference type="SAM" id="Phobius"/>
    </source>
</evidence>
<feature type="transmembrane region" description="Helical" evidence="1">
    <location>
        <begin position="88"/>
        <end position="112"/>
    </location>
</feature>
<dbReference type="EMBL" id="BLAU01000001">
    <property type="protein sequence ID" value="GET23137.1"/>
    <property type="molecule type" value="Genomic_DNA"/>
</dbReference>
<accession>A0A2P8CF53</accession>
<dbReference type="EMBL" id="PYGC01000003">
    <property type="protein sequence ID" value="PSK83588.1"/>
    <property type="molecule type" value="Genomic_DNA"/>
</dbReference>
<keyword evidence="5" id="KW-1185">Reference proteome</keyword>
<dbReference type="InterPro" id="IPR010295">
    <property type="entry name" value="DUF898"/>
</dbReference>
<reference evidence="2 5" key="2">
    <citation type="submission" date="2019-10" db="EMBL/GenBank/DDBJ databases">
        <title>Prolixibacter strains distinguished by the presence of nitrate reductase genes were adept at nitrate-dependent anaerobic corrosion of metallic iron and carbon steel.</title>
        <authorList>
            <person name="Iino T."/>
            <person name="Shono N."/>
            <person name="Ito K."/>
            <person name="Nakamura R."/>
            <person name="Sueoka K."/>
            <person name="Harayama S."/>
            <person name="Ohkuma M."/>
        </authorList>
    </citation>
    <scope>NUCLEOTIDE SEQUENCE [LARGE SCALE GENOMIC DNA]</scope>
    <source>
        <strain evidence="2 5">MIC1-1</strain>
    </source>
</reference>
<sequence>MKNYFEFTLTGKKFLPIWLLYYLVAIIPMGVYYYEKYAPGTHRIQDPYLGLLLWFSVISGLLIYYLIARLTIEHVRYGETGFRFDGRFWTFAGKVLLGLFLTVITFGIYGAWFARDISRFFIDNSSHNGNEFRFKGSGSTLFVIVLLVIIIPVILFFIFAALLYTVKDGPLVLNITPILFMLILAIPYYYLYYNWLVNINYKDYHIQWNTEWHHSIGKIALEVLLTVITLGIYLPMAFLRLYTYFSARTTAQKEDGAYVFGYDIEPGADFLFIWGQWLLTIVTLGFYRPWAYVRIRKRILSKTYVTAVNEH</sequence>
<keyword evidence="1" id="KW-0472">Membrane</keyword>
<keyword evidence="1" id="KW-0812">Transmembrane</keyword>
<name>A0A2P8CF53_9BACT</name>
<dbReference type="RefSeq" id="WP_106541439.1">
    <property type="nucleotide sequence ID" value="NZ_BLAU01000001.1"/>
</dbReference>
<evidence type="ECO:0000313" key="5">
    <source>
        <dbReference type="Proteomes" id="UP000396862"/>
    </source>
</evidence>
<evidence type="ECO:0000313" key="2">
    <source>
        <dbReference type="EMBL" id="GET23137.1"/>
    </source>
</evidence>
<feature type="transmembrane region" description="Helical" evidence="1">
    <location>
        <begin position="141"/>
        <end position="165"/>
    </location>
</feature>
<keyword evidence="1" id="KW-1133">Transmembrane helix</keyword>
<dbReference type="AlphaFoldDB" id="A0A2P8CF53"/>
<dbReference type="Pfam" id="PF05987">
    <property type="entry name" value="DUF898"/>
    <property type="match status" value="1"/>
</dbReference>
<feature type="transmembrane region" description="Helical" evidence="1">
    <location>
        <begin position="15"/>
        <end position="35"/>
    </location>
</feature>
<feature type="transmembrane region" description="Helical" evidence="1">
    <location>
        <begin position="171"/>
        <end position="192"/>
    </location>
</feature>
<dbReference type="Proteomes" id="UP000240621">
    <property type="component" value="Unassembled WGS sequence"/>
</dbReference>
<feature type="transmembrane region" description="Helical" evidence="1">
    <location>
        <begin position="47"/>
        <end position="68"/>
    </location>
</feature>
<dbReference type="Proteomes" id="UP000396862">
    <property type="component" value="Unassembled WGS sequence"/>
</dbReference>